<evidence type="ECO:0008006" key="5">
    <source>
        <dbReference type="Google" id="ProtNLM"/>
    </source>
</evidence>
<sequence>METATMVGRADQSGVDIIVPSSPSSGRQKRNRQRSLVSYKDDREVSLPELRRHTLGLDRNQPLPTSLQSDFIPSELLFALTEISPPQEQLGPPSKQKRSLTVSQSIVKKSPANMWNFPTQREKYRHLTDSTPCICGAGQDISFLYDVHTTNKKSEKPNLGDESELRHGEADDTKHTIQLPDTLIPKEYHIVKNKGVLGLDYFEDKYNLEVKDHEKHLVLFPSMQPTTRYEVLQLRKTMFEMLEKIGVDDETEEVKGPTQMHSLLELMKKEQNIYNVIFHELIRQVSVQCIERGSLLAEVRDRYSKLLSRVPRQIKGLHEEVLAQRALDRRLTEELLRFKTTISFLTSELTEVKGHDREVTMQANQALDDLKTALAESQRNAALLAEYHDLYELQRQRLERQVGILSSEKELWSTAAYSLALKVTEEHSLNTAKRLHVSEKAWAKLANHFTVLLSDRDTEVLIKLQSFADTFRDILDSFSQKSVQHERNVREKLMNVMGEMHSMKQDFQKNMFGKGGELQNVPDVEKVTKIYSDIKRWGIVFSDEMERFGGESLLSGQDTLRRVTAQVEGWTDCAIQLFSRHNVEGATEHPNHAGMLRITEMVEEVVAQFQVRISGENGVAARLITLGNSLESIENKMSSGVHGANPMLDQEWMGFYQQLDDWCALIDAALKLLGSTQKEDAEEAPKPKIAVFDVIRQLQRWLSTSVAGIDSEDAKLVEAVTNLHTDMVQWMVHMLLRLAPNRKDASREAREALLLSTQTMGKVNRAPVCHWVKCQKFTKYVTG</sequence>
<dbReference type="InterPro" id="IPR052845">
    <property type="entry name" value="Axonemal_dynein_LC_domain"/>
</dbReference>
<dbReference type="PANTHER" id="PTHR23052:SF1">
    <property type="entry name" value="AXONEMAL DYNEIN LIGHT CHAIN DOMAIN-CONTAINING PROTEIN 1"/>
    <property type="match status" value="1"/>
</dbReference>
<reference evidence="3" key="1">
    <citation type="journal article" date="2023" name="Mol. Biol. Evol.">
        <title>Third-Generation Sequencing Reveals the Adaptive Role of the Epigenome in Three Deep-Sea Polychaetes.</title>
        <authorList>
            <person name="Perez M."/>
            <person name="Aroh O."/>
            <person name="Sun Y."/>
            <person name="Lan Y."/>
            <person name="Juniper S.K."/>
            <person name="Young C.R."/>
            <person name="Angers B."/>
            <person name="Qian P.Y."/>
        </authorList>
    </citation>
    <scope>NUCLEOTIDE SEQUENCE</scope>
    <source>
        <strain evidence="3">R07B-5</strain>
    </source>
</reference>
<gene>
    <name evidence="3" type="ORF">NP493_189g00031</name>
</gene>
<organism evidence="3 4">
    <name type="scientific">Ridgeia piscesae</name>
    <name type="common">Tubeworm</name>
    <dbReference type="NCBI Taxonomy" id="27915"/>
    <lineage>
        <taxon>Eukaryota</taxon>
        <taxon>Metazoa</taxon>
        <taxon>Spiralia</taxon>
        <taxon>Lophotrochozoa</taxon>
        <taxon>Annelida</taxon>
        <taxon>Polychaeta</taxon>
        <taxon>Sedentaria</taxon>
        <taxon>Canalipalpata</taxon>
        <taxon>Sabellida</taxon>
        <taxon>Siboglinidae</taxon>
        <taxon>Ridgeia</taxon>
    </lineage>
</organism>
<keyword evidence="4" id="KW-1185">Reference proteome</keyword>
<evidence type="ECO:0000256" key="1">
    <source>
        <dbReference type="ARBA" id="ARBA00023054"/>
    </source>
</evidence>
<comment type="caution">
    <text evidence="3">The sequence shown here is derived from an EMBL/GenBank/DDBJ whole genome shotgun (WGS) entry which is preliminary data.</text>
</comment>
<feature type="compositionally biased region" description="Basic and acidic residues" evidence="2">
    <location>
        <begin position="152"/>
        <end position="175"/>
    </location>
</feature>
<proteinExistence type="predicted"/>
<dbReference type="GO" id="GO:0005737">
    <property type="term" value="C:cytoplasm"/>
    <property type="evidence" value="ECO:0007669"/>
    <property type="project" value="UniProtKB-ARBA"/>
</dbReference>
<dbReference type="InterPro" id="IPR019347">
    <property type="entry name" value="Axonemal_dynein_light_chain"/>
</dbReference>
<dbReference type="Proteomes" id="UP001209878">
    <property type="component" value="Unassembled WGS sequence"/>
</dbReference>
<keyword evidence="1" id="KW-0175">Coiled coil</keyword>
<dbReference type="AlphaFoldDB" id="A0AAD9UEX8"/>
<accession>A0AAD9UEX8</accession>
<evidence type="ECO:0000256" key="2">
    <source>
        <dbReference type="SAM" id="MobiDB-lite"/>
    </source>
</evidence>
<dbReference type="Pfam" id="PF10211">
    <property type="entry name" value="Ax_dynein_light"/>
    <property type="match status" value="1"/>
</dbReference>
<protein>
    <recommendedName>
        <fullName evidence="5">Axonemal dynein light chain domain-containing protein 1</fullName>
    </recommendedName>
</protein>
<dbReference type="PANTHER" id="PTHR23052">
    <property type="entry name" value="AXONEMAL DYNEIN LIGHT CHAIN DOMAIN-CONTAINING PROTEIN 1"/>
    <property type="match status" value="1"/>
</dbReference>
<dbReference type="EMBL" id="JAODUO010000189">
    <property type="protein sequence ID" value="KAK2186770.1"/>
    <property type="molecule type" value="Genomic_DNA"/>
</dbReference>
<name>A0AAD9UEX8_RIDPI</name>
<feature type="region of interest" description="Disordered" evidence="2">
    <location>
        <begin position="152"/>
        <end position="176"/>
    </location>
</feature>
<evidence type="ECO:0000313" key="3">
    <source>
        <dbReference type="EMBL" id="KAK2186770.1"/>
    </source>
</evidence>
<evidence type="ECO:0000313" key="4">
    <source>
        <dbReference type="Proteomes" id="UP001209878"/>
    </source>
</evidence>
<feature type="region of interest" description="Disordered" evidence="2">
    <location>
        <begin position="1"/>
        <end position="41"/>
    </location>
</feature>